<dbReference type="EMBL" id="LN679118">
    <property type="protein sequence ID" value="CEL54922.1"/>
    <property type="molecule type" value="Genomic_DNA"/>
</dbReference>
<evidence type="ECO:0000313" key="2">
    <source>
        <dbReference type="EMBL" id="CEL54922.1"/>
    </source>
</evidence>
<evidence type="ECO:0000313" key="3">
    <source>
        <dbReference type="Proteomes" id="UP000059188"/>
    </source>
</evidence>
<dbReference type="InterPro" id="IPR041168">
    <property type="entry name" value="LodA_N"/>
</dbReference>
<protein>
    <submittedName>
        <fullName evidence="2">L-lysine 6-oxidase</fullName>
    </submittedName>
</protein>
<dbReference type="Proteomes" id="UP000059188">
    <property type="component" value="Unassembled WGS sequence"/>
</dbReference>
<name>A0A0B7FFD4_THACB</name>
<reference evidence="2 3" key="1">
    <citation type="submission" date="2014-11" db="EMBL/GenBank/DDBJ databases">
        <authorList>
            <person name="Wibberg Daniel"/>
        </authorList>
    </citation>
    <scope>NUCLEOTIDE SEQUENCE [LARGE SCALE GENOMIC DNA]</scope>
    <source>
        <strain evidence="2">Rhizoctonia solani AG1-IB 7/3/14</strain>
    </source>
</reference>
<dbReference type="Pfam" id="PF17990">
    <property type="entry name" value="LodA_N"/>
    <property type="match status" value="1"/>
</dbReference>
<dbReference type="OrthoDB" id="3253404at2759"/>
<dbReference type="AlphaFoldDB" id="A0A0B7FFD4"/>
<evidence type="ECO:0000259" key="1">
    <source>
        <dbReference type="Pfam" id="PF17990"/>
    </source>
</evidence>
<dbReference type="STRING" id="1108050.A0A0B7FFD4"/>
<organism evidence="2 3">
    <name type="scientific">Thanatephorus cucumeris (strain AG1-IB / isolate 7/3/14)</name>
    <name type="common">Lettuce bottom rot fungus</name>
    <name type="synonym">Rhizoctonia solani</name>
    <dbReference type="NCBI Taxonomy" id="1108050"/>
    <lineage>
        <taxon>Eukaryota</taxon>
        <taxon>Fungi</taxon>
        <taxon>Dikarya</taxon>
        <taxon>Basidiomycota</taxon>
        <taxon>Agaricomycotina</taxon>
        <taxon>Agaricomycetes</taxon>
        <taxon>Cantharellales</taxon>
        <taxon>Ceratobasidiaceae</taxon>
        <taxon>Rhizoctonia</taxon>
        <taxon>Rhizoctonia solani AG-1</taxon>
    </lineage>
</organism>
<proteinExistence type="predicted"/>
<gene>
    <name evidence="2" type="ORF">RSOLAG1IB_07414</name>
</gene>
<accession>A0A0B7FFD4</accession>
<feature type="domain" description="L-Lysine epsilon oxidase N-terminal" evidence="1">
    <location>
        <begin position="14"/>
        <end position="231"/>
    </location>
</feature>
<sequence length="306" mass="34779">MTVPPEKIAFVDIYPPIGIARVGDSDEYYLGPEIPGVEPIQKNGFKDSQHRIKKQAVRFRVYAYGEDSQLLGELTDGKEYALEWTVHVANKKAAWVKFRGRYEDEEWNLRNPEVQPWPKNTEPTYEYTDQRDQLIIDSGEQRVSKISQQPVPLQGQFCNARPDEKKEPVDVNLGSLLTDEHGRLVFLPSNGDSFCTRDSNRHPDLESEMDNNDWVDSTCDGTVKVAVKSHESPETKIKLRNKATIITAPPKFTPGIQSVTSLLDLIEDIYENQDRKEDYKGCILSLGRTFMPHLGMVCAMPPLNLV</sequence>
<keyword evidence="3" id="KW-1185">Reference proteome</keyword>